<evidence type="ECO:0000313" key="1">
    <source>
        <dbReference type="EMBL" id="SDP70146.1"/>
    </source>
</evidence>
<dbReference type="AlphaFoldDB" id="A0A1H0UWG6"/>
<dbReference type="OrthoDB" id="5138762at2"/>
<proteinExistence type="predicted"/>
<gene>
    <name evidence="1" type="ORF">SAMN04489708_1222</name>
</gene>
<accession>A0A1H0UWG6</accession>
<sequence>MKIAKDANLAFKIAKPGDIVEGALLKQEIDPWTVFNLGRDELAAKLGLSPPRTHALIFELNLQNEADCYRELRRKSQTFRGYSQKALNRLREALKTADMDDVWARHKSKLTRRR</sequence>
<reference evidence="2" key="1">
    <citation type="submission" date="2016-10" db="EMBL/GenBank/DDBJ databases">
        <authorList>
            <person name="Varghese N."/>
            <person name="Submissions S."/>
        </authorList>
    </citation>
    <scope>NUCLEOTIDE SEQUENCE [LARGE SCALE GENOMIC DNA]</scope>
    <source>
        <strain evidence="2">DSM 17101</strain>
    </source>
</reference>
<keyword evidence="2" id="KW-1185">Reference proteome</keyword>
<dbReference type="RefSeq" id="WP_143015950.1">
    <property type="nucleotide sequence ID" value="NZ_CP028290.1"/>
</dbReference>
<organism evidence="1 2">
    <name type="scientific">Paracidovorax cattleyae</name>
    <dbReference type="NCBI Taxonomy" id="80868"/>
    <lineage>
        <taxon>Bacteria</taxon>
        <taxon>Pseudomonadati</taxon>
        <taxon>Pseudomonadota</taxon>
        <taxon>Betaproteobacteria</taxon>
        <taxon>Burkholderiales</taxon>
        <taxon>Comamonadaceae</taxon>
        <taxon>Paracidovorax</taxon>
    </lineage>
</organism>
<protein>
    <submittedName>
        <fullName evidence="1">Uncharacterized protein</fullName>
    </submittedName>
</protein>
<name>A0A1H0UWG6_9BURK</name>
<dbReference type="Proteomes" id="UP000199317">
    <property type="component" value="Unassembled WGS sequence"/>
</dbReference>
<dbReference type="EMBL" id="FNJL01000022">
    <property type="protein sequence ID" value="SDP70146.1"/>
    <property type="molecule type" value="Genomic_DNA"/>
</dbReference>
<evidence type="ECO:0000313" key="2">
    <source>
        <dbReference type="Proteomes" id="UP000199317"/>
    </source>
</evidence>